<dbReference type="Proteomes" id="UP000290288">
    <property type="component" value="Unassembled WGS sequence"/>
</dbReference>
<protein>
    <submittedName>
        <fullName evidence="1">Uncharacterized protein</fullName>
    </submittedName>
</protein>
<dbReference type="AlphaFoldDB" id="A0A4Q2DGC8"/>
<evidence type="ECO:0000313" key="1">
    <source>
        <dbReference type="EMBL" id="RXW18890.1"/>
    </source>
</evidence>
<dbReference type="EMBL" id="SDEE01000234">
    <property type="protein sequence ID" value="RXW18890.1"/>
    <property type="molecule type" value="Genomic_DNA"/>
</dbReference>
<organism evidence="1 2">
    <name type="scientific">Candolleomyces aberdarensis</name>
    <dbReference type="NCBI Taxonomy" id="2316362"/>
    <lineage>
        <taxon>Eukaryota</taxon>
        <taxon>Fungi</taxon>
        <taxon>Dikarya</taxon>
        <taxon>Basidiomycota</taxon>
        <taxon>Agaricomycotina</taxon>
        <taxon>Agaricomycetes</taxon>
        <taxon>Agaricomycetidae</taxon>
        <taxon>Agaricales</taxon>
        <taxon>Agaricineae</taxon>
        <taxon>Psathyrellaceae</taxon>
        <taxon>Candolleomyces</taxon>
    </lineage>
</organism>
<comment type="caution">
    <text evidence="1">The sequence shown here is derived from an EMBL/GenBank/DDBJ whole genome shotgun (WGS) entry which is preliminary data.</text>
</comment>
<gene>
    <name evidence="1" type="ORF">EST38_g6959</name>
</gene>
<evidence type="ECO:0000313" key="2">
    <source>
        <dbReference type="Proteomes" id="UP000290288"/>
    </source>
</evidence>
<proteinExistence type="predicted"/>
<reference evidence="1 2" key="1">
    <citation type="submission" date="2019-01" db="EMBL/GenBank/DDBJ databases">
        <title>Draft genome sequence of Psathyrella aberdarensis IHI B618.</title>
        <authorList>
            <person name="Buettner E."/>
            <person name="Kellner H."/>
        </authorList>
    </citation>
    <scope>NUCLEOTIDE SEQUENCE [LARGE SCALE GENOMIC DNA]</scope>
    <source>
        <strain evidence="1 2">IHI B618</strain>
    </source>
</reference>
<name>A0A4Q2DGC8_9AGAR</name>
<dbReference type="OrthoDB" id="10533904at2759"/>
<sequence length="223" mass="25693">MEHSYVVWFRMYLTPTRSPPPSDDEFDNATATTQKSLVRITNAAWDLRMEIVLSKVAMLLAQPFSVVYRTDASRDAVAYVRQATTFFIWMPAKALLRGNVARGVRYVVLFHVTCEEPYRALCLAHTILEYPSVYIALGGNHRFDIIKMCYSFGRNGVHGALCFDHDLSHVYKKVRRYAKANTEHYAMFKGRYPVTIWYAYPDVSVSFGENSLENLEARVRKLL</sequence>
<keyword evidence="2" id="KW-1185">Reference proteome</keyword>
<accession>A0A4Q2DGC8</accession>